<dbReference type="RefSeq" id="XP_062794866.1">
    <property type="nucleotide sequence ID" value="XM_062938815.1"/>
</dbReference>
<evidence type="ECO:0000256" key="1">
    <source>
        <dbReference type="SAM" id="MobiDB-lite"/>
    </source>
</evidence>
<evidence type="ECO:0008006" key="5">
    <source>
        <dbReference type="Google" id="ProtNLM"/>
    </source>
</evidence>
<evidence type="ECO:0000313" key="4">
    <source>
        <dbReference type="Proteomes" id="UP001329825"/>
    </source>
</evidence>
<reference evidence="3 4" key="1">
    <citation type="submission" date="2024-01" db="EMBL/GenBank/DDBJ databases">
        <title>Comparative genomics of Cryptococcus and Kwoniella reveals pathogenesis evolution and contrasting modes of karyotype evolution via chromosome fusion or intercentromeric recombination.</title>
        <authorList>
            <person name="Coelho M.A."/>
            <person name="David-Palma M."/>
            <person name="Shea T."/>
            <person name="Bowers K."/>
            <person name="McGinley-Smith S."/>
            <person name="Mohammad A.W."/>
            <person name="Gnirke A."/>
            <person name="Yurkov A.M."/>
            <person name="Nowrousian M."/>
            <person name="Sun S."/>
            <person name="Cuomo C.A."/>
            <person name="Heitman J."/>
        </authorList>
    </citation>
    <scope>NUCLEOTIDE SEQUENCE [LARGE SCALE GENOMIC DNA]</scope>
    <source>
        <strain evidence="3">CBS 11374</strain>
    </source>
</reference>
<gene>
    <name evidence="3" type="ORF">IL334_007121</name>
</gene>
<name>A0ABZ1D958_9TREE</name>
<protein>
    <recommendedName>
        <fullName evidence="5">Transmembrane protein</fullName>
    </recommendedName>
</protein>
<feature type="signal peptide" evidence="2">
    <location>
        <begin position="1"/>
        <end position="19"/>
    </location>
</feature>
<feature type="compositionally biased region" description="Low complexity" evidence="1">
    <location>
        <begin position="25"/>
        <end position="55"/>
    </location>
</feature>
<dbReference type="Proteomes" id="UP001329825">
    <property type="component" value="Chromosome 10"/>
</dbReference>
<dbReference type="GeneID" id="87959251"/>
<organism evidence="3 4">
    <name type="scientific">Kwoniella shivajii</name>
    <dbReference type="NCBI Taxonomy" id="564305"/>
    <lineage>
        <taxon>Eukaryota</taxon>
        <taxon>Fungi</taxon>
        <taxon>Dikarya</taxon>
        <taxon>Basidiomycota</taxon>
        <taxon>Agaricomycotina</taxon>
        <taxon>Tremellomycetes</taxon>
        <taxon>Tremellales</taxon>
        <taxon>Cryptococcaceae</taxon>
        <taxon>Kwoniella</taxon>
    </lineage>
</organism>
<proteinExistence type="predicted"/>
<keyword evidence="2" id="KW-0732">Signal</keyword>
<feature type="region of interest" description="Disordered" evidence="1">
    <location>
        <begin position="25"/>
        <end position="56"/>
    </location>
</feature>
<feature type="chain" id="PRO_5045781126" description="Transmembrane protein" evidence="2">
    <location>
        <begin position="20"/>
        <end position="321"/>
    </location>
</feature>
<sequence>MVILRILFLFSPFLLCITASPGLFSEDTSSDSSASTSSSSSSSSTSASSSGDDSSQNVNEEVGFLLTLQAAQVSSMSCLISLVNMTTSPIGACLGLTDLSNLISNPSGNQSFSTQLETYLDNVCKQNCDEEELKYAKSQLETNCDTSNGFINVLNKIFERYTASYKTVACQVHFNGTSDLCLPSTLNTSDAANNNGFFDSLVTGSNLDQYTDSVFRGAKCSGCMHEMFKAAQYTIPNIRGTDLVNVFGGHLKQDCPNDPSNPGNIDWSCVDDQQIPQSLQISQNTAVNGQSSSAFYVATPQTIRQVVTILIVVGGIFQLFQ</sequence>
<evidence type="ECO:0000256" key="2">
    <source>
        <dbReference type="SAM" id="SignalP"/>
    </source>
</evidence>
<dbReference type="EMBL" id="CP141890">
    <property type="protein sequence ID" value="WRT70127.1"/>
    <property type="molecule type" value="Genomic_DNA"/>
</dbReference>
<accession>A0ABZ1D958</accession>
<keyword evidence="4" id="KW-1185">Reference proteome</keyword>
<evidence type="ECO:0000313" key="3">
    <source>
        <dbReference type="EMBL" id="WRT70127.1"/>
    </source>
</evidence>